<dbReference type="AlphaFoldDB" id="A0AAV9HBA6"/>
<feature type="region of interest" description="Disordered" evidence="1">
    <location>
        <begin position="163"/>
        <end position="243"/>
    </location>
</feature>
<feature type="compositionally biased region" description="Low complexity" evidence="1">
    <location>
        <begin position="163"/>
        <end position="177"/>
    </location>
</feature>
<keyword evidence="3" id="KW-1185">Reference proteome</keyword>
<organism evidence="2 3">
    <name type="scientific">Cladorrhinum samala</name>
    <dbReference type="NCBI Taxonomy" id="585594"/>
    <lineage>
        <taxon>Eukaryota</taxon>
        <taxon>Fungi</taxon>
        <taxon>Dikarya</taxon>
        <taxon>Ascomycota</taxon>
        <taxon>Pezizomycotina</taxon>
        <taxon>Sordariomycetes</taxon>
        <taxon>Sordariomycetidae</taxon>
        <taxon>Sordariales</taxon>
        <taxon>Podosporaceae</taxon>
        <taxon>Cladorrhinum</taxon>
    </lineage>
</organism>
<protein>
    <submittedName>
        <fullName evidence="2">Uncharacterized protein</fullName>
    </submittedName>
</protein>
<name>A0AAV9HBA6_9PEZI</name>
<dbReference type="Proteomes" id="UP001321749">
    <property type="component" value="Unassembled WGS sequence"/>
</dbReference>
<evidence type="ECO:0000313" key="2">
    <source>
        <dbReference type="EMBL" id="KAK4458072.1"/>
    </source>
</evidence>
<sequence length="243" mass="26940">MAPHDERLTATVNISKQLAREQHDLWLAYISPEIIDIFAQVHSESSRRLSELFVSRTTLMRSHFTANLNPATAHLLHGAIPRSQQFTKLWYKYHTSSLERDLGLPLISIPDWSPDDFSAAAVFGDDENRPPSATVPYTAGEQEHEEAQAPLRTIVARARNMKRSLAPSPSSSGQPGPSKRRRSNSTVIPESDSESSYRPSLSPETPSPRPTAGVRVITRSRVRPAAAFTSSHFTPIPTPQPET</sequence>
<feature type="region of interest" description="Disordered" evidence="1">
    <location>
        <begin position="120"/>
        <end position="148"/>
    </location>
</feature>
<comment type="caution">
    <text evidence="2">The sequence shown here is derived from an EMBL/GenBank/DDBJ whole genome shotgun (WGS) entry which is preliminary data.</text>
</comment>
<evidence type="ECO:0000313" key="3">
    <source>
        <dbReference type="Proteomes" id="UP001321749"/>
    </source>
</evidence>
<feature type="compositionally biased region" description="Polar residues" evidence="1">
    <location>
        <begin position="184"/>
        <end position="204"/>
    </location>
</feature>
<dbReference type="EMBL" id="MU865084">
    <property type="protein sequence ID" value="KAK4458072.1"/>
    <property type="molecule type" value="Genomic_DNA"/>
</dbReference>
<reference evidence="2" key="1">
    <citation type="journal article" date="2023" name="Mol. Phylogenet. Evol.">
        <title>Genome-scale phylogeny and comparative genomics of the fungal order Sordariales.</title>
        <authorList>
            <person name="Hensen N."/>
            <person name="Bonometti L."/>
            <person name="Westerberg I."/>
            <person name="Brannstrom I.O."/>
            <person name="Guillou S."/>
            <person name="Cros-Aarteil S."/>
            <person name="Calhoun S."/>
            <person name="Haridas S."/>
            <person name="Kuo A."/>
            <person name="Mondo S."/>
            <person name="Pangilinan J."/>
            <person name="Riley R."/>
            <person name="LaButti K."/>
            <person name="Andreopoulos B."/>
            <person name="Lipzen A."/>
            <person name="Chen C."/>
            <person name="Yan M."/>
            <person name="Daum C."/>
            <person name="Ng V."/>
            <person name="Clum A."/>
            <person name="Steindorff A."/>
            <person name="Ohm R.A."/>
            <person name="Martin F."/>
            <person name="Silar P."/>
            <person name="Natvig D.O."/>
            <person name="Lalanne C."/>
            <person name="Gautier V."/>
            <person name="Ament-Velasquez S.L."/>
            <person name="Kruys A."/>
            <person name="Hutchinson M.I."/>
            <person name="Powell A.J."/>
            <person name="Barry K."/>
            <person name="Miller A.N."/>
            <person name="Grigoriev I.V."/>
            <person name="Debuchy R."/>
            <person name="Gladieux P."/>
            <person name="Hiltunen Thoren M."/>
            <person name="Johannesson H."/>
        </authorList>
    </citation>
    <scope>NUCLEOTIDE SEQUENCE</scope>
    <source>
        <strain evidence="2">PSN324</strain>
    </source>
</reference>
<reference evidence="2" key="2">
    <citation type="submission" date="2023-06" db="EMBL/GenBank/DDBJ databases">
        <authorList>
            <consortium name="Lawrence Berkeley National Laboratory"/>
            <person name="Mondo S.J."/>
            <person name="Hensen N."/>
            <person name="Bonometti L."/>
            <person name="Westerberg I."/>
            <person name="Brannstrom I.O."/>
            <person name="Guillou S."/>
            <person name="Cros-Aarteil S."/>
            <person name="Calhoun S."/>
            <person name="Haridas S."/>
            <person name="Kuo A."/>
            <person name="Pangilinan J."/>
            <person name="Riley R."/>
            <person name="Labutti K."/>
            <person name="Andreopoulos B."/>
            <person name="Lipzen A."/>
            <person name="Chen C."/>
            <person name="Yanf M."/>
            <person name="Daum C."/>
            <person name="Ng V."/>
            <person name="Clum A."/>
            <person name="Steindorff A."/>
            <person name="Ohm R."/>
            <person name="Martin F."/>
            <person name="Silar P."/>
            <person name="Natvig D."/>
            <person name="Lalanne C."/>
            <person name="Gautier V."/>
            <person name="Ament-Velasquez S.L."/>
            <person name="Kruys A."/>
            <person name="Hutchinson M.I."/>
            <person name="Powell A.J."/>
            <person name="Barry K."/>
            <person name="Miller A.N."/>
            <person name="Grigoriev I.V."/>
            <person name="Debuchy R."/>
            <person name="Gladieux P."/>
            <person name="Thoren M.H."/>
            <person name="Johannesson H."/>
        </authorList>
    </citation>
    <scope>NUCLEOTIDE SEQUENCE</scope>
    <source>
        <strain evidence="2">PSN324</strain>
    </source>
</reference>
<proteinExistence type="predicted"/>
<evidence type="ECO:0000256" key="1">
    <source>
        <dbReference type="SAM" id="MobiDB-lite"/>
    </source>
</evidence>
<accession>A0AAV9HBA6</accession>
<gene>
    <name evidence="2" type="ORF">QBC42DRAFT_316047</name>
</gene>